<dbReference type="EMBL" id="MEWG01000029">
    <property type="protein sequence ID" value="OGC76974.1"/>
    <property type="molecule type" value="Genomic_DNA"/>
</dbReference>
<evidence type="ECO:0000256" key="1">
    <source>
        <dbReference type="SAM" id="SignalP"/>
    </source>
</evidence>
<protein>
    <submittedName>
        <fullName evidence="2">Uncharacterized protein</fullName>
    </submittedName>
</protein>
<dbReference type="Proteomes" id="UP000176815">
    <property type="component" value="Unassembled WGS sequence"/>
</dbReference>
<feature type="chain" id="PRO_5009515232" evidence="1">
    <location>
        <begin position="24"/>
        <end position="383"/>
    </location>
</feature>
<evidence type="ECO:0000313" key="3">
    <source>
        <dbReference type="Proteomes" id="UP000176815"/>
    </source>
</evidence>
<accession>A0A1F4X5M4</accession>
<reference evidence="2 3" key="1">
    <citation type="journal article" date="2016" name="Nat. Commun.">
        <title>Thousands of microbial genomes shed light on interconnected biogeochemical processes in an aquifer system.</title>
        <authorList>
            <person name="Anantharaman K."/>
            <person name="Brown C.T."/>
            <person name="Hug L.A."/>
            <person name="Sharon I."/>
            <person name="Castelle C.J."/>
            <person name="Probst A.J."/>
            <person name="Thomas B.C."/>
            <person name="Singh A."/>
            <person name="Wilkins M.J."/>
            <person name="Karaoz U."/>
            <person name="Brodie E.L."/>
            <person name="Williams K.H."/>
            <person name="Hubbard S.S."/>
            <person name="Banfield J.F."/>
        </authorList>
    </citation>
    <scope>NUCLEOTIDE SEQUENCE [LARGE SCALE GENOMIC DNA]</scope>
</reference>
<name>A0A1F4X5M4_UNCKA</name>
<gene>
    <name evidence="2" type="ORF">A2619_03425</name>
</gene>
<proteinExistence type="predicted"/>
<sequence>MKKMFFLILACFALMLNTSTLFAAARPDGKKTMYLATALSGGASGALDAFDITGAGTPNTYDLVDGDTCIVTTLSSTTGTSYSYVFDVDGTDAESSPSIIRPDDYDTAGVWRLAVVSMESLALVPSTSPGFDLYDSDNPGTDKWTASFEAAYVDGADGAENSDILIYINQGGTKTLVLQFDESDDQWETSKAINSSGGFVGALTGNASTATAAASQAITDNAIITADAADIADNDYAKFTANGVEGRSYSEVLSDIGAAATAHTTQYSATPVVDDADNFDDNFTSDNLYGGTFIANAAGTIILPDPAVGMNFTIVLETTGAVIVDPLDTGTADTIVMNGLAAAADENITAGATGALGDMCVFQYRAANSWMATCTGWAEATPP</sequence>
<keyword evidence="1" id="KW-0732">Signal</keyword>
<feature type="signal peptide" evidence="1">
    <location>
        <begin position="1"/>
        <end position="23"/>
    </location>
</feature>
<evidence type="ECO:0000313" key="2">
    <source>
        <dbReference type="EMBL" id="OGC76974.1"/>
    </source>
</evidence>
<organism evidence="2 3">
    <name type="scientific">candidate division WWE3 bacterium RIFOXYD1_FULL_39_9</name>
    <dbReference type="NCBI Taxonomy" id="1802649"/>
    <lineage>
        <taxon>Bacteria</taxon>
        <taxon>Katanobacteria</taxon>
    </lineage>
</organism>
<comment type="caution">
    <text evidence="2">The sequence shown here is derived from an EMBL/GenBank/DDBJ whole genome shotgun (WGS) entry which is preliminary data.</text>
</comment>
<dbReference type="AlphaFoldDB" id="A0A1F4X5M4"/>